<keyword evidence="6" id="KW-0479">Metal-binding</keyword>
<reference evidence="18 19" key="1">
    <citation type="submission" date="2016-03" db="EMBL/GenBank/DDBJ databases">
        <title>Cyphomyrmex costatus WGS genome.</title>
        <authorList>
            <person name="Nygaard S."/>
            <person name="Hu H."/>
            <person name="Boomsma J."/>
            <person name="Zhang G."/>
        </authorList>
    </citation>
    <scope>NUCLEOTIDE SEQUENCE [LARGE SCALE GENOMIC DNA]</scope>
    <source>
        <strain evidence="18">MS0001</strain>
        <tissue evidence="18">Whole body</tissue>
    </source>
</reference>
<gene>
    <name evidence="18" type="ORF">ALC62_11322</name>
</gene>
<organism evidence="18 19">
    <name type="scientific">Cyphomyrmex costatus</name>
    <dbReference type="NCBI Taxonomy" id="456900"/>
    <lineage>
        <taxon>Eukaryota</taxon>
        <taxon>Metazoa</taxon>
        <taxon>Ecdysozoa</taxon>
        <taxon>Arthropoda</taxon>
        <taxon>Hexapoda</taxon>
        <taxon>Insecta</taxon>
        <taxon>Pterygota</taxon>
        <taxon>Neoptera</taxon>
        <taxon>Endopterygota</taxon>
        <taxon>Hymenoptera</taxon>
        <taxon>Apocrita</taxon>
        <taxon>Aculeata</taxon>
        <taxon>Formicoidea</taxon>
        <taxon>Formicidae</taxon>
        <taxon>Myrmicinae</taxon>
        <taxon>Cyphomyrmex</taxon>
    </lineage>
</organism>
<evidence type="ECO:0000256" key="15">
    <source>
        <dbReference type="SAM" id="MobiDB-lite"/>
    </source>
</evidence>
<evidence type="ECO:0008006" key="20">
    <source>
        <dbReference type="Google" id="ProtNLM"/>
    </source>
</evidence>
<dbReference type="Pfam" id="PF00867">
    <property type="entry name" value="XPG_I"/>
    <property type="match status" value="1"/>
</dbReference>
<accession>A0A195CCM5</accession>
<dbReference type="SMART" id="SM00279">
    <property type="entry name" value="HhH2"/>
    <property type="match status" value="1"/>
</dbReference>
<dbReference type="GO" id="GO:0017108">
    <property type="term" value="F:5'-flap endonuclease activity"/>
    <property type="evidence" value="ECO:0007669"/>
    <property type="project" value="UniProtKB-ARBA"/>
</dbReference>
<dbReference type="InterPro" id="IPR001044">
    <property type="entry name" value="XPG/Rad2_eukaryotes"/>
</dbReference>
<sequence length="1131" mass="129321">MGVYGLWKLLDASGKPVPLESLEGKVLAIGEYKHIYISIWMYQVLQGYQDRHGAPRPNAHLLGLFSRICKLLYYKIKPVFVFDGGVPMLKKNTIASRRKQKSIATSKAQKMKADLINNLIKHRVVKTVLNKDSKDQNSEATQITINTQTKHSNDDMFALPDMPSVSNLQSYVDDDQDDSDSPVELSPRKQSKWKGNIHNVDVTSNEFKSLPADVRYDILTDLKETRKQNSWGRLYEMPQESHEFSGFQLKRLLKRRHVQESLESAEKEMGGKTLTLEELDKLLTEQGVDTKSRDLAFRIAADNTTRLIYISDKNALATKSVTNEPESNKSDTLQYVNEEIEPVAGPSNPMRIVENINEYELSDSNSEDNISIYDDALPIAENISEYTFDSEWESENDVNESLRLLGKNMINPALTYMLEYSGLSQNEIMQLIKRTKDESHKTVSKNIKDTAEKDVRIELAKITKLDDKLTFPENCEQVLKSVESQSEREKDVCSFEENMTDELISSSPESDNLTQVKPLESNDKTSNITITCDISDEEIVDEHSLTVKSNKNVIQVDTSDSDSDDFIEIQDVPIHDMNISRNVTKKEDIEITFKIDKKPEDDIFADIFIKTNKEEVRPVNSKQEPFVDTINGDEQTQLISENYNKDSALDIIYEESIKEKTKTELLDNIELNENIPDDEDKIRVDENSSKSIEQDNTDTRINSLDENIQEKPQVLPTNKEDLIELKGQLEDQQEELARDIGKLERQATSISEQIKTDAQDLLRLFGIPYIIAPMEAEAQCAYLEQIKLTDGTITDDSDIWLFGGQCVYKNFFNHNKRVLRFRACDIQHHFRLNRNQLIQLALLVGSDYTTGIVGIGPVTALEILAAFPADGDNVLHGLHNFCSWIKKGMFVAPGKTSLRNKLRSLKLNKDFPNQAVVQAYLFPTVDESKEIFTWDKPNVVLLCDYTRQKFGWTKGKFDDTMIPVLKRMEENKNQKLLDMYFKAKASPRSIESSLSKRVQKALRRLNSDDVDMDSNTDDKPRLKKNKKDGAVQKSNNEKNSEFEFTELETPTSKIKSAIHEGERSIKAVDEKKDNKEYIPQREKDKESALKRKLHAIEIFRKSKQGLSKTRKVKCKTRKVKEQAELSESDSN</sequence>
<keyword evidence="9" id="KW-0378">Hydrolase</keyword>
<dbReference type="InterPro" id="IPR036279">
    <property type="entry name" value="5-3_exonuclease_C_sf"/>
</dbReference>
<evidence type="ECO:0000256" key="8">
    <source>
        <dbReference type="ARBA" id="ARBA00022763"/>
    </source>
</evidence>
<evidence type="ECO:0000259" key="16">
    <source>
        <dbReference type="SMART" id="SM00484"/>
    </source>
</evidence>
<dbReference type="GO" id="GO:0003697">
    <property type="term" value="F:single-stranded DNA binding"/>
    <property type="evidence" value="ECO:0007669"/>
    <property type="project" value="InterPro"/>
</dbReference>
<evidence type="ECO:0000259" key="17">
    <source>
        <dbReference type="SMART" id="SM00485"/>
    </source>
</evidence>
<keyword evidence="4" id="KW-0597">Phosphoprotein</keyword>
<dbReference type="PROSITE" id="PS00842">
    <property type="entry name" value="XPG_2"/>
    <property type="match status" value="1"/>
</dbReference>
<dbReference type="GO" id="GO:0000400">
    <property type="term" value="F:four-way junction DNA binding"/>
    <property type="evidence" value="ECO:0007669"/>
    <property type="project" value="UniProtKB-ARBA"/>
</dbReference>
<dbReference type="FunFam" id="1.10.150.20:FF:000030">
    <property type="entry name" value="Flap endonuclease GEN-like 1"/>
    <property type="match status" value="1"/>
</dbReference>
<keyword evidence="8" id="KW-0227">DNA damage</keyword>
<evidence type="ECO:0000256" key="6">
    <source>
        <dbReference type="ARBA" id="ARBA00022723"/>
    </source>
</evidence>
<keyword evidence="14" id="KW-0175">Coiled coil</keyword>
<comment type="similarity">
    <text evidence="3">Belongs to the XPG/RAD2 endonuclease family. XPG subfamily.</text>
</comment>
<dbReference type="PRINTS" id="PR00853">
    <property type="entry name" value="XPGRADSUPER"/>
</dbReference>
<comment type="similarity">
    <text evidence="13">Belongs to the XPG/RAD2 endonuclease family. GEN subfamily.</text>
</comment>
<keyword evidence="12" id="KW-0539">Nucleus</keyword>
<feature type="region of interest" description="Disordered" evidence="15">
    <location>
        <begin position="168"/>
        <end position="190"/>
    </location>
</feature>
<proteinExistence type="inferred from homology"/>
<protein>
    <recommendedName>
        <fullName evidence="20">DNA repair protein complementing XP-G cells like protein</fullName>
    </recommendedName>
</protein>
<evidence type="ECO:0000256" key="4">
    <source>
        <dbReference type="ARBA" id="ARBA00022553"/>
    </source>
</evidence>
<dbReference type="EMBL" id="KQ978023">
    <property type="protein sequence ID" value="KYM97976.1"/>
    <property type="molecule type" value="Genomic_DNA"/>
</dbReference>
<evidence type="ECO:0000256" key="11">
    <source>
        <dbReference type="ARBA" id="ARBA00023204"/>
    </source>
</evidence>
<evidence type="ECO:0000256" key="2">
    <source>
        <dbReference type="ARBA" id="ARBA00004123"/>
    </source>
</evidence>
<dbReference type="SMART" id="SM00484">
    <property type="entry name" value="XPGI"/>
    <property type="match status" value="1"/>
</dbReference>
<name>A0A195CCM5_9HYME</name>
<dbReference type="Gene3D" id="3.40.50.1010">
    <property type="entry name" value="5'-nuclease"/>
    <property type="match status" value="2"/>
</dbReference>
<dbReference type="GO" id="GO:0005634">
    <property type="term" value="C:nucleus"/>
    <property type="evidence" value="ECO:0007669"/>
    <property type="project" value="UniProtKB-SubCell"/>
</dbReference>
<dbReference type="InterPro" id="IPR029060">
    <property type="entry name" value="PIN-like_dom_sf"/>
</dbReference>
<dbReference type="PRINTS" id="PR00066">
    <property type="entry name" value="XRODRMPGMNTG"/>
</dbReference>
<feature type="region of interest" description="Disordered" evidence="15">
    <location>
        <begin position="1003"/>
        <end position="1049"/>
    </location>
</feature>
<feature type="domain" description="XPG N-terminal" evidence="17">
    <location>
        <begin position="1"/>
        <end position="104"/>
    </location>
</feature>
<dbReference type="InterPro" id="IPR008918">
    <property type="entry name" value="HhH2"/>
</dbReference>
<dbReference type="CDD" id="cd09904">
    <property type="entry name" value="H3TH_XPG"/>
    <property type="match status" value="1"/>
</dbReference>
<dbReference type="GO" id="GO:0006289">
    <property type="term" value="P:nucleotide-excision repair"/>
    <property type="evidence" value="ECO:0007669"/>
    <property type="project" value="InterPro"/>
</dbReference>
<keyword evidence="11" id="KW-0234">DNA repair</keyword>
<feature type="region of interest" description="Disordered" evidence="15">
    <location>
        <begin position="1105"/>
        <end position="1131"/>
    </location>
</feature>
<evidence type="ECO:0000256" key="9">
    <source>
        <dbReference type="ARBA" id="ARBA00022801"/>
    </source>
</evidence>
<keyword evidence="5" id="KW-0540">Nuclease</keyword>
<evidence type="ECO:0000256" key="14">
    <source>
        <dbReference type="SAM" id="Coils"/>
    </source>
</evidence>
<feature type="compositionally biased region" description="Basic residues" evidence="15">
    <location>
        <begin position="1108"/>
        <end position="1118"/>
    </location>
</feature>
<keyword evidence="19" id="KW-1185">Reference proteome</keyword>
<dbReference type="GO" id="GO:0008821">
    <property type="term" value="F:crossover junction DNA endonuclease activity"/>
    <property type="evidence" value="ECO:0007669"/>
    <property type="project" value="UniProtKB-ARBA"/>
</dbReference>
<dbReference type="InterPro" id="IPR006084">
    <property type="entry name" value="XPG/Rad2"/>
</dbReference>
<dbReference type="InterPro" id="IPR019974">
    <property type="entry name" value="XPG_CS"/>
</dbReference>
<evidence type="ECO:0000256" key="3">
    <source>
        <dbReference type="ARBA" id="ARBA00005283"/>
    </source>
</evidence>
<evidence type="ECO:0000256" key="12">
    <source>
        <dbReference type="ARBA" id="ARBA00023242"/>
    </source>
</evidence>
<keyword evidence="10" id="KW-0460">Magnesium</keyword>
<evidence type="ECO:0000256" key="10">
    <source>
        <dbReference type="ARBA" id="ARBA00022842"/>
    </source>
</evidence>
<dbReference type="STRING" id="456900.A0A195CCM5"/>
<dbReference type="PROSITE" id="PS00841">
    <property type="entry name" value="XPG_1"/>
    <property type="match status" value="1"/>
</dbReference>
<feature type="coiled-coil region" evidence="14">
    <location>
        <begin position="719"/>
        <end position="753"/>
    </location>
</feature>
<comment type="cofactor">
    <cofactor evidence="1">
        <name>Mg(2+)</name>
        <dbReference type="ChEBI" id="CHEBI:18420"/>
    </cofactor>
</comment>
<evidence type="ECO:0000313" key="19">
    <source>
        <dbReference type="Proteomes" id="UP000078542"/>
    </source>
</evidence>
<dbReference type="PANTHER" id="PTHR16171">
    <property type="entry name" value="DNA REPAIR PROTEIN COMPLEMENTING XP-G CELLS-RELATED"/>
    <property type="match status" value="1"/>
</dbReference>
<feature type="compositionally biased region" description="Basic and acidic residues" evidence="15">
    <location>
        <begin position="1027"/>
        <end position="1041"/>
    </location>
</feature>
<dbReference type="InterPro" id="IPR006085">
    <property type="entry name" value="XPG_DNA_repair_N"/>
</dbReference>
<evidence type="ECO:0000256" key="13">
    <source>
        <dbReference type="ARBA" id="ARBA00038112"/>
    </source>
</evidence>
<evidence type="ECO:0000313" key="18">
    <source>
        <dbReference type="EMBL" id="KYM97976.1"/>
    </source>
</evidence>
<evidence type="ECO:0000256" key="5">
    <source>
        <dbReference type="ARBA" id="ARBA00022722"/>
    </source>
</evidence>
<dbReference type="Pfam" id="PF00752">
    <property type="entry name" value="XPG_N"/>
    <property type="match status" value="1"/>
</dbReference>
<feature type="compositionally biased region" description="Acidic residues" evidence="15">
    <location>
        <begin position="172"/>
        <end position="181"/>
    </location>
</feature>
<dbReference type="Gene3D" id="1.10.150.20">
    <property type="entry name" value="5' to 3' exonuclease, C-terminal subdomain"/>
    <property type="match status" value="1"/>
</dbReference>
<dbReference type="PANTHER" id="PTHR16171:SF7">
    <property type="entry name" value="DNA REPAIR PROTEIN RAD2"/>
    <property type="match status" value="1"/>
</dbReference>
<dbReference type="CDD" id="cd09868">
    <property type="entry name" value="PIN_XPG_RAD2"/>
    <property type="match status" value="2"/>
</dbReference>
<dbReference type="InterPro" id="IPR006086">
    <property type="entry name" value="XPG-I_dom"/>
</dbReference>
<dbReference type="GO" id="GO:0046872">
    <property type="term" value="F:metal ion binding"/>
    <property type="evidence" value="ECO:0007669"/>
    <property type="project" value="UniProtKB-KW"/>
</dbReference>
<dbReference type="SMART" id="SM00485">
    <property type="entry name" value="XPGN"/>
    <property type="match status" value="1"/>
</dbReference>
<dbReference type="SUPFAM" id="SSF47807">
    <property type="entry name" value="5' to 3' exonuclease, C-terminal subdomain"/>
    <property type="match status" value="1"/>
</dbReference>
<keyword evidence="7" id="KW-0255">Endonuclease</keyword>
<feature type="domain" description="XPG-I" evidence="16">
    <location>
        <begin position="763"/>
        <end position="832"/>
    </location>
</feature>
<dbReference type="Proteomes" id="UP000078542">
    <property type="component" value="Unassembled WGS sequence"/>
</dbReference>
<comment type="subcellular location">
    <subcellularLocation>
        <location evidence="2">Nucleus</location>
    </subcellularLocation>
</comment>
<dbReference type="SUPFAM" id="SSF88723">
    <property type="entry name" value="PIN domain-like"/>
    <property type="match status" value="1"/>
</dbReference>
<evidence type="ECO:0000256" key="1">
    <source>
        <dbReference type="ARBA" id="ARBA00001946"/>
    </source>
</evidence>
<dbReference type="AlphaFoldDB" id="A0A195CCM5"/>
<evidence type="ECO:0000256" key="7">
    <source>
        <dbReference type="ARBA" id="ARBA00022759"/>
    </source>
</evidence>